<organism evidence="3 4">
    <name type="scientific">Cuscuta epithymum</name>
    <dbReference type="NCBI Taxonomy" id="186058"/>
    <lineage>
        <taxon>Eukaryota</taxon>
        <taxon>Viridiplantae</taxon>
        <taxon>Streptophyta</taxon>
        <taxon>Embryophyta</taxon>
        <taxon>Tracheophyta</taxon>
        <taxon>Spermatophyta</taxon>
        <taxon>Magnoliopsida</taxon>
        <taxon>eudicotyledons</taxon>
        <taxon>Gunneridae</taxon>
        <taxon>Pentapetalae</taxon>
        <taxon>asterids</taxon>
        <taxon>lamiids</taxon>
        <taxon>Solanales</taxon>
        <taxon>Convolvulaceae</taxon>
        <taxon>Cuscuteae</taxon>
        <taxon>Cuscuta</taxon>
        <taxon>Cuscuta subgen. Cuscuta</taxon>
    </lineage>
</organism>
<name>A0AAV0ESL6_9ASTE</name>
<evidence type="ECO:0000313" key="3">
    <source>
        <dbReference type="EMBL" id="CAH9126095.1"/>
    </source>
</evidence>
<reference evidence="3" key="1">
    <citation type="submission" date="2022-07" db="EMBL/GenBank/DDBJ databases">
        <authorList>
            <person name="Macas J."/>
            <person name="Novak P."/>
            <person name="Neumann P."/>
        </authorList>
    </citation>
    <scope>NUCLEOTIDE SEQUENCE</scope>
</reference>
<proteinExistence type="predicted"/>
<protein>
    <recommendedName>
        <fullName evidence="5">DUF4408 domain-containing protein</fullName>
    </recommendedName>
</protein>
<evidence type="ECO:0008006" key="5">
    <source>
        <dbReference type="Google" id="ProtNLM"/>
    </source>
</evidence>
<dbReference type="PANTHER" id="PTHR33640:SF8">
    <property type="entry name" value="TRANSMEMBRANE PROTEIN"/>
    <property type="match status" value="1"/>
</dbReference>
<evidence type="ECO:0000313" key="4">
    <source>
        <dbReference type="Proteomes" id="UP001152523"/>
    </source>
</evidence>
<comment type="caution">
    <text evidence="3">The sequence shown here is derived from an EMBL/GenBank/DDBJ whole genome shotgun (WGS) entry which is preliminary data.</text>
</comment>
<keyword evidence="2" id="KW-1133">Transmembrane helix</keyword>
<dbReference type="PANTHER" id="PTHR33640">
    <property type="entry name" value="TRANSMEMBRANE PROTEIN"/>
    <property type="match status" value="1"/>
</dbReference>
<feature type="transmembrane region" description="Helical" evidence="2">
    <location>
        <begin position="25"/>
        <end position="45"/>
    </location>
</feature>
<keyword evidence="2" id="KW-0472">Membrane</keyword>
<keyword evidence="4" id="KW-1185">Reference proteome</keyword>
<feature type="transmembrane region" description="Helical" evidence="2">
    <location>
        <begin position="65"/>
        <end position="87"/>
    </location>
</feature>
<dbReference type="AlphaFoldDB" id="A0AAV0ESL6"/>
<feature type="region of interest" description="Disordered" evidence="1">
    <location>
        <begin position="128"/>
        <end position="150"/>
    </location>
</feature>
<dbReference type="Proteomes" id="UP001152523">
    <property type="component" value="Unassembled WGS sequence"/>
</dbReference>
<gene>
    <name evidence="3" type="ORF">CEPIT_LOCUS27267</name>
</gene>
<sequence>MDLHTLTNIKPQKEKVMQRLRKMQMITAAFRFIELCMFLVILWRLSCYLSINVLKLSGGYFRGLLISPGFVFLLGNAIFIVLFLGFLRSGDSSENHGSVDEKVDFYEEFTKKYGKSGDLSGNYCEEQIKKQGKQGTPVSKERKMQRSQSESMKKRVYCEEARRELKSLGTITRRKSETAAPAATEEMSGEEFRRKVEDFIARQQRALREEEFSFLVSN</sequence>
<evidence type="ECO:0000256" key="2">
    <source>
        <dbReference type="SAM" id="Phobius"/>
    </source>
</evidence>
<dbReference type="EMBL" id="CAMAPF010000939">
    <property type="protein sequence ID" value="CAH9126095.1"/>
    <property type="molecule type" value="Genomic_DNA"/>
</dbReference>
<evidence type="ECO:0000256" key="1">
    <source>
        <dbReference type="SAM" id="MobiDB-lite"/>
    </source>
</evidence>
<keyword evidence="2" id="KW-0812">Transmembrane</keyword>
<accession>A0AAV0ESL6</accession>